<evidence type="ECO:0000313" key="1">
    <source>
        <dbReference type="EMBL" id="ELQ33090.1"/>
    </source>
</evidence>
<accession>A0AA97NMX9</accession>
<gene>
    <name evidence="1" type="ORF">OOU_Y34scaffold01003g9</name>
</gene>
<protein>
    <submittedName>
        <fullName evidence="1">Uncharacterized protein</fullName>
    </submittedName>
</protein>
<sequence>MSQTSIPIPRSALRSKTRRNLVRVVFDLFADASLIAVEPNPGRQVQNEAMATNKVYLSLQCQQSTREYTPDCHECTNNIPRSELRRKLQSKSAYRL</sequence>
<dbReference type="AlphaFoldDB" id="A0AA97NMX9"/>
<dbReference type="EMBL" id="JH793150">
    <property type="protein sequence ID" value="ELQ33090.1"/>
    <property type="molecule type" value="Genomic_DNA"/>
</dbReference>
<reference evidence="1" key="1">
    <citation type="journal article" date="2012" name="PLoS Genet.">
        <title>Comparative analysis of the genomes of two field isolates of the rice blast fungus Magnaporthe oryzae.</title>
        <authorList>
            <person name="Xue M."/>
            <person name="Yang J."/>
            <person name="Li Z."/>
            <person name="Hu S."/>
            <person name="Yao N."/>
            <person name="Dean R.A."/>
            <person name="Zhao W."/>
            <person name="Shen M."/>
            <person name="Zhang H."/>
            <person name="Li C."/>
            <person name="Liu L."/>
            <person name="Cao L."/>
            <person name="Xu X."/>
            <person name="Xing Y."/>
            <person name="Hsiang T."/>
            <person name="Zhang Z."/>
            <person name="Xu J.R."/>
            <person name="Peng Y.L."/>
        </authorList>
    </citation>
    <scope>NUCLEOTIDE SEQUENCE</scope>
    <source>
        <strain evidence="1">Y34</strain>
    </source>
</reference>
<name>A0AA97NMX9_PYRO3</name>
<organism evidence="1">
    <name type="scientific">Pyricularia oryzae (strain Y34)</name>
    <name type="common">Rice blast fungus</name>
    <name type="synonym">Magnaporthe oryzae</name>
    <dbReference type="NCBI Taxonomy" id="1143189"/>
    <lineage>
        <taxon>Eukaryota</taxon>
        <taxon>Fungi</taxon>
        <taxon>Dikarya</taxon>
        <taxon>Ascomycota</taxon>
        <taxon>Pezizomycotina</taxon>
        <taxon>Sordariomycetes</taxon>
        <taxon>Sordariomycetidae</taxon>
        <taxon>Magnaporthales</taxon>
        <taxon>Pyriculariaceae</taxon>
        <taxon>Pyricularia</taxon>
    </lineage>
</organism>
<proteinExistence type="predicted"/>
<dbReference type="Proteomes" id="UP000011086">
    <property type="component" value="Unassembled WGS sequence"/>
</dbReference>